<evidence type="ECO:0000313" key="2">
    <source>
        <dbReference type="EMBL" id="KAJ2895764.1"/>
    </source>
</evidence>
<comment type="caution">
    <text evidence="2">The sequence shown here is derived from an EMBL/GenBank/DDBJ whole genome shotgun (WGS) entry which is preliminary data.</text>
</comment>
<protein>
    <submittedName>
        <fullName evidence="2">Uncharacterized protein</fullName>
    </submittedName>
</protein>
<feature type="region of interest" description="Disordered" evidence="1">
    <location>
        <begin position="45"/>
        <end position="64"/>
    </location>
</feature>
<name>A0AAD5WPW9_9PEZI</name>
<proteinExistence type="predicted"/>
<dbReference type="Proteomes" id="UP001201980">
    <property type="component" value="Unassembled WGS sequence"/>
</dbReference>
<keyword evidence="3" id="KW-1185">Reference proteome</keyword>
<dbReference type="AlphaFoldDB" id="A0AAD5WPW9"/>
<organism evidence="2 3">
    <name type="scientific">Zalerion maritima</name>
    <dbReference type="NCBI Taxonomy" id="339359"/>
    <lineage>
        <taxon>Eukaryota</taxon>
        <taxon>Fungi</taxon>
        <taxon>Dikarya</taxon>
        <taxon>Ascomycota</taxon>
        <taxon>Pezizomycotina</taxon>
        <taxon>Sordariomycetes</taxon>
        <taxon>Lulworthiomycetidae</taxon>
        <taxon>Lulworthiales</taxon>
        <taxon>Lulworthiaceae</taxon>
        <taxon>Zalerion</taxon>
    </lineage>
</organism>
<dbReference type="EMBL" id="JAKWBI020000377">
    <property type="protein sequence ID" value="KAJ2895764.1"/>
    <property type="molecule type" value="Genomic_DNA"/>
</dbReference>
<gene>
    <name evidence="2" type="ORF">MKZ38_006183</name>
</gene>
<evidence type="ECO:0000256" key="1">
    <source>
        <dbReference type="SAM" id="MobiDB-lite"/>
    </source>
</evidence>
<evidence type="ECO:0000313" key="3">
    <source>
        <dbReference type="Proteomes" id="UP001201980"/>
    </source>
</evidence>
<accession>A0AAD5WPW9</accession>
<reference evidence="2" key="1">
    <citation type="submission" date="2022-07" db="EMBL/GenBank/DDBJ databases">
        <title>Draft genome sequence of Zalerion maritima ATCC 34329, a (micro)plastics degrading marine fungus.</title>
        <authorList>
            <person name="Paco A."/>
            <person name="Goncalves M.F.M."/>
            <person name="Rocha-Santos T.A.P."/>
            <person name="Alves A."/>
        </authorList>
    </citation>
    <scope>NUCLEOTIDE SEQUENCE</scope>
    <source>
        <strain evidence="2">ATCC 34329</strain>
    </source>
</reference>
<sequence>MPYLENRLLVATAAAAAAAASVLAALLCVGPQFLVMSQTPSKIRTISGEQDDERKRPSPPIPSPLRFLTSVLPSELRICEVHRAVQSHMSDPAGTLYSFLGIPPQVPAISVRPDWTEGYPSQTQVLHAYVRMARALSSSPLSGSKTRGRGSRQHCPCLDNTDDEGKCMCPRDPATPGDPVDTLGRVIGILLDPEMNAKYRSRSTGANADHDWSIACPDYDHVVDQLRQRGETRIW</sequence>